<evidence type="ECO:0000256" key="1">
    <source>
        <dbReference type="SAM" id="MobiDB-lite"/>
    </source>
</evidence>
<feature type="region of interest" description="Disordered" evidence="1">
    <location>
        <begin position="1"/>
        <end position="42"/>
    </location>
</feature>
<evidence type="ECO:0008006" key="4">
    <source>
        <dbReference type="Google" id="ProtNLM"/>
    </source>
</evidence>
<organism evidence="2 3">
    <name type="scientific">Kitasatospora saccharophila</name>
    <dbReference type="NCBI Taxonomy" id="407973"/>
    <lineage>
        <taxon>Bacteria</taxon>
        <taxon>Bacillati</taxon>
        <taxon>Actinomycetota</taxon>
        <taxon>Actinomycetes</taxon>
        <taxon>Kitasatosporales</taxon>
        <taxon>Streptomycetaceae</taxon>
        <taxon>Kitasatospora</taxon>
    </lineage>
</organism>
<comment type="caution">
    <text evidence="2">The sequence shown here is derived from an EMBL/GenBank/DDBJ whole genome shotgun (WGS) entry which is preliminary data.</text>
</comment>
<feature type="compositionally biased region" description="Basic and acidic residues" evidence="1">
    <location>
        <begin position="33"/>
        <end position="42"/>
    </location>
</feature>
<protein>
    <recommendedName>
        <fullName evidence="4">Lipoprotein</fullName>
    </recommendedName>
</protein>
<dbReference type="Proteomes" id="UP001500897">
    <property type="component" value="Unassembled WGS sequence"/>
</dbReference>
<reference evidence="2 3" key="1">
    <citation type="journal article" date="2019" name="Int. J. Syst. Evol. Microbiol.">
        <title>The Global Catalogue of Microorganisms (GCM) 10K type strain sequencing project: providing services to taxonomists for standard genome sequencing and annotation.</title>
        <authorList>
            <consortium name="The Broad Institute Genomics Platform"/>
            <consortium name="The Broad Institute Genome Sequencing Center for Infectious Disease"/>
            <person name="Wu L."/>
            <person name="Ma J."/>
        </authorList>
    </citation>
    <scope>NUCLEOTIDE SEQUENCE [LARGE SCALE GENOMIC DNA]</scope>
    <source>
        <strain evidence="2 3">JCM 14559</strain>
    </source>
</reference>
<keyword evidence="3" id="KW-1185">Reference proteome</keyword>
<proteinExistence type="predicted"/>
<sequence>MSAPAGPTTDRPPAAPRGGGRPPPVVQTGRTPPADRKAPSDVRIRPLRTALVRCALLGLPIVLAVTGCRSPGGLEDAGAARPVRSHPSAQPLWPTAGSAPAAPPPAPVELERPAPLPGLALDTLTGVDARTVLAADSALTGDERRGLAGGCPGCEVRPAQYRDLDGDGSPELLTAVLSGTGPDAPRPVLHVYALRGREVLPVLAVAVQPDFAAETVGTDLIVRESFGPSVETSRTYRWNGELPVLVDRRVAVTGPDADSSDCPAADPCGSVVLLAPTRTPSAAPEPAPVPSAVPTLAPSASVSPATREDR</sequence>
<dbReference type="EMBL" id="BAAANS010000043">
    <property type="protein sequence ID" value="GAA2112670.1"/>
    <property type="molecule type" value="Genomic_DNA"/>
</dbReference>
<evidence type="ECO:0000313" key="3">
    <source>
        <dbReference type="Proteomes" id="UP001500897"/>
    </source>
</evidence>
<accession>A0ABN2XI34</accession>
<feature type="region of interest" description="Disordered" evidence="1">
    <location>
        <begin position="278"/>
        <end position="310"/>
    </location>
</feature>
<feature type="region of interest" description="Disordered" evidence="1">
    <location>
        <begin position="77"/>
        <end position="107"/>
    </location>
</feature>
<name>A0ABN2XI34_9ACTN</name>
<evidence type="ECO:0000313" key="2">
    <source>
        <dbReference type="EMBL" id="GAA2112670.1"/>
    </source>
</evidence>
<gene>
    <name evidence="2" type="ORF">GCM10009759_55640</name>
</gene>